<dbReference type="PANTHER" id="PTHR47018:SF3">
    <property type="entry name" value="MYCBP-ASSOCIATED PROTEIN"/>
    <property type="match status" value="1"/>
</dbReference>
<proteinExistence type="predicted"/>
<name>A0A9D4FPW1_DREPO</name>
<dbReference type="EMBL" id="JAIWYP010000007">
    <property type="protein sequence ID" value="KAH3802793.1"/>
    <property type="molecule type" value="Genomic_DNA"/>
</dbReference>
<gene>
    <name evidence="1" type="ORF">DPMN_156477</name>
</gene>
<accession>A0A9D4FPW1</accession>
<dbReference type="AlphaFoldDB" id="A0A9D4FPW1"/>
<keyword evidence="2" id="KW-1185">Reference proteome</keyword>
<evidence type="ECO:0000313" key="1">
    <source>
        <dbReference type="EMBL" id="KAH3802793.1"/>
    </source>
</evidence>
<evidence type="ECO:0000313" key="2">
    <source>
        <dbReference type="Proteomes" id="UP000828390"/>
    </source>
</evidence>
<comment type="caution">
    <text evidence="1">The sequence shown here is derived from an EMBL/GenBank/DDBJ whole genome shotgun (WGS) entry which is preliminary data.</text>
</comment>
<sequence>MVYDQTSYARWGPVYLADIKALEYASPEVFKEFIEGHFVVSLKEKAFNGVPEECIKKMMQLFDSYAIFGVHEEENRLFSIASKDVATYDITDDLLT</sequence>
<organism evidence="1 2">
    <name type="scientific">Dreissena polymorpha</name>
    <name type="common">Zebra mussel</name>
    <name type="synonym">Mytilus polymorpha</name>
    <dbReference type="NCBI Taxonomy" id="45954"/>
    <lineage>
        <taxon>Eukaryota</taxon>
        <taxon>Metazoa</taxon>
        <taxon>Spiralia</taxon>
        <taxon>Lophotrochozoa</taxon>
        <taxon>Mollusca</taxon>
        <taxon>Bivalvia</taxon>
        <taxon>Autobranchia</taxon>
        <taxon>Heteroconchia</taxon>
        <taxon>Euheterodonta</taxon>
        <taxon>Imparidentia</taxon>
        <taxon>Neoheterodontei</taxon>
        <taxon>Myida</taxon>
        <taxon>Dreissenoidea</taxon>
        <taxon>Dreissenidae</taxon>
        <taxon>Dreissena</taxon>
    </lineage>
</organism>
<reference evidence="1" key="1">
    <citation type="journal article" date="2019" name="bioRxiv">
        <title>The Genome of the Zebra Mussel, Dreissena polymorpha: A Resource for Invasive Species Research.</title>
        <authorList>
            <person name="McCartney M.A."/>
            <person name="Auch B."/>
            <person name="Kono T."/>
            <person name="Mallez S."/>
            <person name="Zhang Y."/>
            <person name="Obille A."/>
            <person name="Becker A."/>
            <person name="Abrahante J.E."/>
            <person name="Garbe J."/>
            <person name="Badalamenti J.P."/>
            <person name="Herman A."/>
            <person name="Mangelson H."/>
            <person name="Liachko I."/>
            <person name="Sullivan S."/>
            <person name="Sone E.D."/>
            <person name="Koren S."/>
            <person name="Silverstein K.A.T."/>
            <person name="Beckman K.B."/>
            <person name="Gohl D.M."/>
        </authorList>
    </citation>
    <scope>NUCLEOTIDE SEQUENCE</scope>
    <source>
        <strain evidence="1">Duluth1</strain>
        <tissue evidence="1">Whole animal</tissue>
    </source>
</reference>
<dbReference type="Proteomes" id="UP000828390">
    <property type="component" value="Unassembled WGS sequence"/>
</dbReference>
<reference evidence="1" key="2">
    <citation type="submission" date="2020-11" db="EMBL/GenBank/DDBJ databases">
        <authorList>
            <person name="McCartney M.A."/>
            <person name="Auch B."/>
            <person name="Kono T."/>
            <person name="Mallez S."/>
            <person name="Becker A."/>
            <person name="Gohl D.M."/>
            <person name="Silverstein K.A.T."/>
            <person name="Koren S."/>
            <person name="Bechman K.B."/>
            <person name="Herman A."/>
            <person name="Abrahante J.E."/>
            <person name="Garbe J."/>
        </authorList>
    </citation>
    <scope>NUCLEOTIDE SEQUENCE</scope>
    <source>
        <strain evidence="1">Duluth1</strain>
        <tissue evidence="1">Whole animal</tissue>
    </source>
</reference>
<protein>
    <submittedName>
        <fullName evidence="1">Uncharacterized protein</fullName>
    </submittedName>
</protein>
<dbReference type="PANTHER" id="PTHR47018">
    <property type="entry name" value="CXC DOMAIN-CONTAINING PROTEIN-RELATED"/>
    <property type="match status" value="1"/>
</dbReference>